<comment type="caution">
    <text evidence="2">The sequence shown here is derived from an EMBL/GenBank/DDBJ whole genome shotgun (WGS) entry which is preliminary data.</text>
</comment>
<dbReference type="EMBL" id="JANLCJ010000005">
    <property type="protein sequence ID" value="MCS5735021.1"/>
    <property type="molecule type" value="Genomic_DNA"/>
</dbReference>
<keyword evidence="3" id="KW-1185">Reference proteome</keyword>
<accession>A0ABT2H517</accession>
<proteinExistence type="predicted"/>
<evidence type="ECO:0000313" key="2">
    <source>
        <dbReference type="EMBL" id="MCS5735021.1"/>
    </source>
</evidence>
<organism evidence="2 3">
    <name type="scientific">Herbiconiux daphne</name>
    <dbReference type="NCBI Taxonomy" id="2970914"/>
    <lineage>
        <taxon>Bacteria</taxon>
        <taxon>Bacillati</taxon>
        <taxon>Actinomycetota</taxon>
        <taxon>Actinomycetes</taxon>
        <taxon>Micrococcales</taxon>
        <taxon>Microbacteriaceae</taxon>
        <taxon>Herbiconiux</taxon>
    </lineage>
</organism>
<evidence type="ECO:0000256" key="1">
    <source>
        <dbReference type="SAM" id="Phobius"/>
    </source>
</evidence>
<dbReference type="RefSeq" id="WP_259539929.1">
    <property type="nucleotide sequence ID" value="NZ_JANLCJ010000005.1"/>
</dbReference>
<keyword evidence="1" id="KW-0812">Transmembrane</keyword>
<keyword evidence="1" id="KW-0472">Membrane</keyword>
<gene>
    <name evidence="2" type="ORF">N1032_14845</name>
</gene>
<evidence type="ECO:0000313" key="3">
    <source>
        <dbReference type="Proteomes" id="UP001165586"/>
    </source>
</evidence>
<protein>
    <submittedName>
        <fullName evidence="2">Uncharacterized protein</fullName>
    </submittedName>
</protein>
<feature type="transmembrane region" description="Helical" evidence="1">
    <location>
        <begin position="34"/>
        <end position="59"/>
    </location>
</feature>
<name>A0ABT2H517_9MICO</name>
<sequence length="67" mass="6540">MIRNVGTILLAVGFVLLAVAVLLRDPVALDANIGAGILSLAGLALGGVGLVLVVIGAVVGRRRGPAG</sequence>
<dbReference type="Proteomes" id="UP001165586">
    <property type="component" value="Unassembled WGS sequence"/>
</dbReference>
<keyword evidence="1" id="KW-1133">Transmembrane helix</keyword>
<reference evidence="2" key="1">
    <citation type="submission" date="2022-08" db="EMBL/GenBank/DDBJ databases">
        <authorList>
            <person name="Deng Y."/>
            <person name="Han X.-F."/>
            <person name="Zhang Y.-Q."/>
        </authorList>
    </citation>
    <scope>NUCLEOTIDE SEQUENCE</scope>
    <source>
        <strain evidence="2">CPCC 203386</strain>
    </source>
</reference>